<keyword evidence="2" id="KW-1185">Reference proteome</keyword>
<evidence type="ECO:0000313" key="1">
    <source>
        <dbReference type="EMBL" id="KNC86378.1"/>
    </source>
</evidence>
<name>A0A0L0GDN9_9EUKA</name>
<dbReference type="GeneID" id="25901977"/>
<reference evidence="1 2" key="1">
    <citation type="submission" date="2011-02" db="EMBL/GenBank/DDBJ databases">
        <title>The Genome Sequence of Sphaeroforma arctica JP610.</title>
        <authorList>
            <consortium name="The Broad Institute Genome Sequencing Platform"/>
            <person name="Russ C."/>
            <person name="Cuomo C."/>
            <person name="Young S.K."/>
            <person name="Zeng Q."/>
            <person name="Gargeya S."/>
            <person name="Alvarado L."/>
            <person name="Berlin A."/>
            <person name="Chapman S.B."/>
            <person name="Chen Z."/>
            <person name="Freedman E."/>
            <person name="Gellesch M."/>
            <person name="Goldberg J."/>
            <person name="Griggs A."/>
            <person name="Gujja S."/>
            <person name="Heilman E."/>
            <person name="Heiman D."/>
            <person name="Howarth C."/>
            <person name="Mehta T."/>
            <person name="Neiman D."/>
            <person name="Pearson M."/>
            <person name="Roberts A."/>
            <person name="Saif S."/>
            <person name="Shea T."/>
            <person name="Shenoy N."/>
            <person name="Sisk P."/>
            <person name="Stolte C."/>
            <person name="Sykes S."/>
            <person name="White J."/>
            <person name="Yandava C."/>
            <person name="Burger G."/>
            <person name="Gray M.W."/>
            <person name="Holland P.W.H."/>
            <person name="King N."/>
            <person name="Lang F.B.F."/>
            <person name="Roger A.J."/>
            <person name="Ruiz-Trillo I."/>
            <person name="Haas B."/>
            <person name="Nusbaum C."/>
            <person name="Birren B."/>
        </authorList>
    </citation>
    <scope>NUCLEOTIDE SEQUENCE [LARGE SCALE GENOMIC DNA]</scope>
    <source>
        <strain evidence="1 2">JP610</strain>
    </source>
</reference>
<organism evidence="1 2">
    <name type="scientific">Sphaeroforma arctica JP610</name>
    <dbReference type="NCBI Taxonomy" id="667725"/>
    <lineage>
        <taxon>Eukaryota</taxon>
        <taxon>Ichthyosporea</taxon>
        <taxon>Ichthyophonida</taxon>
        <taxon>Sphaeroforma</taxon>
    </lineage>
</organism>
<accession>A0A0L0GDN9</accession>
<sequence length="96" mass="10009">MSTTATPGPSIPTANTAANPITMTQADVQNFMQLIHQQNTSIEQLKGTVSTLSRHGNGMMTPRTVGGTSTILATLAQSLPGALETKAIKGKLPPHE</sequence>
<proteinExistence type="predicted"/>
<dbReference type="AlphaFoldDB" id="A0A0L0GDN9"/>
<dbReference type="RefSeq" id="XP_014160280.1">
    <property type="nucleotide sequence ID" value="XM_014304805.1"/>
</dbReference>
<gene>
    <name evidence="1" type="ORF">SARC_01473</name>
</gene>
<dbReference type="Proteomes" id="UP000054560">
    <property type="component" value="Unassembled WGS sequence"/>
</dbReference>
<protein>
    <submittedName>
        <fullName evidence="1">Uncharacterized protein</fullName>
    </submittedName>
</protein>
<dbReference type="EMBL" id="KQ241654">
    <property type="protein sequence ID" value="KNC86378.1"/>
    <property type="molecule type" value="Genomic_DNA"/>
</dbReference>
<evidence type="ECO:0000313" key="2">
    <source>
        <dbReference type="Proteomes" id="UP000054560"/>
    </source>
</evidence>